<keyword evidence="2 6" id="KW-0143">Chaperone</keyword>
<evidence type="ECO:0000256" key="4">
    <source>
        <dbReference type="ARBA" id="ARBA00073031"/>
    </source>
</evidence>
<gene>
    <name evidence="8" type="ORF">CSUI_002735</name>
</gene>
<evidence type="ECO:0000256" key="6">
    <source>
        <dbReference type="RuleBase" id="RU003479"/>
    </source>
</evidence>
<dbReference type="AlphaFoldDB" id="A0A2C6L861"/>
<keyword evidence="9" id="KW-1185">Reference proteome</keyword>
<organism evidence="8 9">
    <name type="scientific">Cystoisospora suis</name>
    <dbReference type="NCBI Taxonomy" id="483139"/>
    <lineage>
        <taxon>Eukaryota</taxon>
        <taxon>Sar</taxon>
        <taxon>Alveolata</taxon>
        <taxon>Apicomplexa</taxon>
        <taxon>Conoidasida</taxon>
        <taxon>Coccidia</taxon>
        <taxon>Eucoccidiorida</taxon>
        <taxon>Eimeriorina</taxon>
        <taxon>Sarcocystidae</taxon>
        <taxon>Cystoisospora</taxon>
    </lineage>
</organism>
<dbReference type="GeneID" id="94426145"/>
<dbReference type="InterPro" id="IPR011032">
    <property type="entry name" value="GroES-like_sf"/>
</dbReference>
<comment type="caution">
    <text evidence="8">The sequence shown here is derived from an EMBL/GenBank/DDBJ whole genome shotgun (WGS) entry which is preliminary data.</text>
</comment>
<dbReference type="GO" id="GO:0051087">
    <property type="term" value="F:protein-folding chaperone binding"/>
    <property type="evidence" value="ECO:0007669"/>
    <property type="project" value="TreeGrafter"/>
</dbReference>
<dbReference type="FunFam" id="2.30.33.40:FF:000001">
    <property type="entry name" value="10 kDa chaperonin"/>
    <property type="match status" value="1"/>
</dbReference>
<evidence type="ECO:0000256" key="1">
    <source>
        <dbReference type="ARBA" id="ARBA00006975"/>
    </source>
</evidence>
<evidence type="ECO:0000313" key="8">
    <source>
        <dbReference type="EMBL" id="PHJ23396.1"/>
    </source>
</evidence>
<feature type="compositionally biased region" description="Polar residues" evidence="7">
    <location>
        <begin position="119"/>
        <end position="141"/>
    </location>
</feature>
<name>A0A2C6L861_9APIC</name>
<dbReference type="GO" id="GO:0005524">
    <property type="term" value="F:ATP binding"/>
    <property type="evidence" value="ECO:0007669"/>
    <property type="project" value="InterPro"/>
</dbReference>
<reference evidence="8 9" key="1">
    <citation type="journal article" date="2017" name="Int. J. Parasitol.">
        <title>The genome of the protozoan parasite Cystoisospora suis and a reverse vaccinology approach to identify vaccine candidates.</title>
        <authorList>
            <person name="Palmieri N."/>
            <person name="Shrestha A."/>
            <person name="Ruttkowski B."/>
            <person name="Beck T."/>
            <person name="Vogl C."/>
            <person name="Tomley F."/>
            <person name="Blake D.P."/>
            <person name="Joachim A."/>
        </authorList>
    </citation>
    <scope>NUCLEOTIDE SEQUENCE [LARGE SCALE GENOMIC DNA]</scope>
    <source>
        <strain evidence="8 9">Wien I</strain>
    </source>
</reference>
<dbReference type="SMART" id="SM00883">
    <property type="entry name" value="Cpn10"/>
    <property type="match status" value="2"/>
</dbReference>
<dbReference type="GO" id="GO:0044183">
    <property type="term" value="F:protein folding chaperone"/>
    <property type="evidence" value="ECO:0007669"/>
    <property type="project" value="InterPro"/>
</dbReference>
<evidence type="ECO:0000313" key="9">
    <source>
        <dbReference type="Proteomes" id="UP000221165"/>
    </source>
</evidence>
<dbReference type="VEuPathDB" id="ToxoDB:CSUI_002735"/>
<dbReference type="GO" id="GO:0046872">
    <property type="term" value="F:metal ion binding"/>
    <property type="evidence" value="ECO:0007669"/>
    <property type="project" value="TreeGrafter"/>
</dbReference>
<dbReference type="EMBL" id="MIGC01001147">
    <property type="protein sequence ID" value="PHJ23396.1"/>
    <property type="molecule type" value="Genomic_DNA"/>
</dbReference>
<accession>A0A2C6L861</accession>
<dbReference type="InterPro" id="IPR020818">
    <property type="entry name" value="Chaperonin_GroES"/>
</dbReference>
<dbReference type="PANTHER" id="PTHR10772">
    <property type="entry name" value="10 KDA HEAT SHOCK PROTEIN"/>
    <property type="match status" value="1"/>
</dbReference>
<dbReference type="Pfam" id="PF00166">
    <property type="entry name" value="Cpn10"/>
    <property type="match status" value="2"/>
</dbReference>
<feature type="region of interest" description="Disordered" evidence="7">
    <location>
        <begin position="118"/>
        <end position="158"/>
    </location>
</feature>
<evidence type="ECO:0000256" key="3">
    <source>
        <dbReference type="ARBA" id="ARBA00031971"/>
    </source>
</evidence>
<evidence type="ECO:0000256" key="5">
    <source>
        <dbReference type="ARBA" id="ARBA00079398"/>
    </source>
</evidence>
<dbReference type="Gene3D" id="2.30.33.40">
    <property type="entry name" value="GroES chaperonin"/>
    <property type="match status" value="2"/>
</dbReference>
<dbReference type="RefSeq" id="XP_067925072.1">
    <property type="nucleotide sequence ID" value="XM_068062934.1"/>
</dbReference>
<dbReference type="SUPFAM" id="SSF50129">
    <property type="entry name" value="GroES-like"/>
    <property type="match status" value="2"/>
</dbReference>
<dbReference type="GO" id="GO:0051082">
    <property type="term" value="F:unfolded protein binding"/>
    <property type="evidence" value="ECO:0007669"/>
    <property type="project" value="TreeGrafter"/>
</dbReference>
<protein>
    <recommendedName>
        <fullName evidence="4">20 kDa chaperonin, chloroplastic</fullName>
    </recommendedName>
    <alternativeName>
        <fullName evidence="3">Chaperonin 10</fullName>
    </alternativeName>
    <alternativeName>
        <fullName evidence="5">Protein Cpn21</fullName>
    </alternativeName>
</protein>
<comment type="similarity">
    <text evidence="1 6">Belongs to the GroES chaperonin family.</text>
</comment>
<dbReference type="InterPro" id="IPR037124">
    <property type="entry name" value="Chaperonin_GroES_sf"/>
</dbReference>
<dbReference type="PRINTS" id="PR00297">
    <property type="entry name" value="CHAPERONIN10"/>
</dbReference>
<sequence length="378" mass="40608">MEGAVTRDNAIASRGTVTYAQSHRLTARDGSHFLVKPAILLLSATCLFFGLSSYEASSPNFKAALFHPVLASRTGPSLNGSLSTNSGMLPVDFSSAGSSLSTSHPSLAFIRGRAPSGTAMPSSIASTPSHISCSRQQSKQGECSAPVSSHPAGSNQSLKSTAKYSFEGEEIRGPLQPLRGMILLERRESPKTSSGGVYLPAENSKGKQLAKVLEVGPGEVNRDTNVRIPIDVSPGDWTIISRHVYDSFKYNGKDCVLVSASDILAKVSLTTEDRDANPADITPLGDNVLVKIVKQPERTASGLYLHQSARENSRGSLKRAEVISVGPGRYNKHGERLPIEIHRGDTVVFSSYSQDEPDMKYKDDIYAFVKAADLLGKW</sequence>
<dbReference type="CDD" id="cd00320">
    <property type="entry name" value="cpn10"/>
    <property type="match status" value="2"/>
</dbReference>
<evidence type="ECO:0000256" key="7">
    <source>
        <dbReference type="SAM" id="MobiDB-lite"/>
    </source>
</evidence>
<dbReference type="OrthoDB" id="330109at2759"/>
<dbReference type="Proteomes" id="UP000221165">
    <property type="component" value="Unassembled WGS sequence"/>
</dbReference>
<proteinExistence type="inferred from homology"/>
<dbReference type="PANTHER" id="PTHR10772:SF63">
    <property type="entry name" value="20 KDA CHAPERONIN, CHLOROPLASTIC"/>
    <property type="match status" value="1"/>
</dbReference>
<evidence type="ECO:0000256" key="2">
    <source>
        <dbReference type="ARBA" id="ARBA00023186"/>
    </source>
</evidence>